<protein>
    <recommendedName>
        <fullName evidence="1">LsmAD domain-containing protein</fullName>
    </recommendedName>
</protein>
<keyword evidence="3" id="KW-1185">Reference proteome</keyword>
<accession>A0AAV7FKL9</accession>
<gene>
    <name evidence="2" type="ORF">IEQ34_020692</name>
</gene>
<evidence type="ECO:0000313" key="3">
    <source>
        <dbReference type="Proteomes" id="UP000775213"/>
    </source>
</evidence>
<dbReference type="GO" id="GO:0010494">
    <property type="term" value="C:cytoplasmic stress granule"/>
    <property type="evidence" value="ECO:0007669"/>
    <property type="project" value="TreeGrafter"/>
</dbReference>
<dbReference type="Proteomes" id="UP000775213">
    <property type="component" value="Unassembled WGS sequence"/>
</dbReference>
<feature type="domain" description="LsmAD" evidence="1">
    <location>
        <begin position="171"/>
        <end position="239"/>
    </location>
</feature>
<dbReference type="EMBL" id="JAGFBR010000018">
    <property type="protein sequence ID" value="KAH0450000.1"/>
    <property type="molecule type" value="Genomic_DNA"/>
</dbReference>
<name>A0AAV7FKL9_DENCH</name>
<organism evidence="2 3">
    <name type="scientific">Dendrobium chrysotoxum</name>
    <name type="common">Orchid</name>
    <dbReference type="NCBI Taxonomy" id="161865"/>
    <lineage>
        <taxon>Eukaryota</taxon>
        <taxon>Viridiplantae</taxon>
        <taxon>Streptophyta</taxon>
        <taxon>Embryophyta</taxon>
        <taxon>Tracheophyta</taxon>
        <taxon>Spermatophyta</taxon>
        <taxon>Magnoliopsida</taxon>
        <taxon>Liliopsida</taxon>
        <taxon>Asparagales</taxon>
        <taxon>Orchidaceae</taxon>
        <taxon>Epidendroideae</taxon>
        <taxon>Malaxideae</taxon>
        <taxon>Dendrobiinae</taxon>
        <taxon>Dendrobium</taxon>
    </lineage>
</organism>
<dbReference type="InterPro" id="IPR045117">
    <property type="entry name" value="ATXN2-like"/>
</dbReference>
<dbReference type="Pfam" id="PF06741">
    <property type="entry name" value="LsmAD"/>
    <property type="match status" value="1"/>
</dbReference>
<sequence length="626" mass="69134">MNGGKSVPASSPSSDRLIYVLSCLIGLHVEVHVKNGSVFSGIFYSVNAKDFGIILKMAQLIKDGAVKGQKGAPEAQKRPQTIIIPARELVQIIAKDVPLANDEFSTANVREKRKDLMIDSVISRSHNVEVERELERWTPDVDDPECPELDNIFDGTWNSNWDQFQTNETLFGVKSTFNEELYTTKLVRGPHMREIEREASRIAREIEGEETHDLHLAEERGMHFPDIDEESRYSAVHRQIDDGRLEENEDLSSNSFNTETFGVSISSEIPRSYSNISWEKKYDEGKSSSPYSSVDEEILSTCASDKDAHISVTNKHSSSSIPDDAKKFVEADDSNSTSHQYTDKPAQDHNENKSFLIEKSVKVSREALKIKGEDERFFINKKGLPSPAVTYDPPSSDPENKDIISRPSDKIPVCSEPDNQLPVTSTSCISEHIAADSASNGPSLSPSSSLCSLSSERSTLNPNAKEFKLNPNAKSFTPSSFRPSAPMSEGSLYYTNAVPTVPPMQGMPMGVGIGPPFGAHQAVYNPQAPQLQSSPYIHANGPMYGAQMIVGQPQPFYYMPTYPPRKKLLTLLQMTIYAPEVMPLSHSSPLKLCVVDSNLAKIPKSTIKSPILCGVCTEMEVVALLT</sequence>
<dbReference type="GO" id="GO:0003729">
    <property type="term" value="F:mRNA binding"/>
    <property type="evidence" value="ECO:0007669"/>
    <property type="project" value="TreeGrafter"/>
</dbReference>
<reference evidence="2 3" key="1">
    <citation type="journal article" date="2021" name="Hortic Res">
        <title>Chromosome-scale assembly of the Dendrobium chrysotoxum genome enhances the understanding of orchid evolution.</title>
        <authorList>
            <person name="Zhang Y."/>
            <person name="Zhang G.Q."/>
            <person name="Zhang D."/>
            <person name="Liu X.D."/>
            <person name="Xu X.Y."/>
            <person name="Sun W.H."/>
            <person name="Yu X."/>
            <person name="Zhu X."/>
            <person name="Wang Z.W."/>
            <person name="Zhao X."/>
            <person name="Zhong W.Y."/>
            <person name="Chen H."/>
            <person name="Yin W.L."/>
            <person name="Huang T."/>
            <person name="Niu S.C."/>
            <person name="Liu Z.J."/>
        </authorList>
    </citation>
    <scope>NUCLEOTIDE SEQUENCE [LARGE SCALE GENOMIC DNA]</scope>
    <source>
        <strain evidence="2">Lindl</strain>
    </source>
</reference>
<dbReference type="PANTHER" id="PTHR12854">
    <property type="entry name" value="ATAXIN 2-RELATED"/>
    <property type="match status" value="1"/>
</dbReference>
<dbReference type="Pfam" id="PF14438">
    <property type="entry name" value="SM-ATX"/>
    <property type="match status" value="1"/>
</dbReference>
<proteinExistence type="predicted"/>
<dbReference type="AlphaFoldDB" id="A0AAV7FKL9"/>
<dbReference type="SMART" id="SM01272">
    <property type="entry name" value="LsmAD"/>
    <property type="match status" value="1"/>
</dbReference>
<dbReference type="InterPro" id="IPR025852">
    <property type="entry name" value="SM_dom_ATX"/>
</dbReference>
<dbReference type="PANTHER" id="PTHR12854:SF7">
    <property type="entry name" value="ATAXIN-2 HOMOLOG"/>
    <property type="match status" value="1"/>
</dbReference>
<comment type="caution">
    <text evidence="2">The sequence shown here is derived from an EMBL/GenBank/DDBJ whole genome shotgun (WGS) entry which is preliminary data.</text>
</comment>
<dbReference type="InterPro" id="IPR009604">
    <property type="entry name" value="LsmAD_domain"/>
</dbReference>
<evidence type="ECO:0000313" key="2">
    <source>
        <dbReference type="EMBL" id="KAH0450000.1"/>
    </source>
</evidence>
<dbReference type="GO" id="GO:0034063">
    <property type="term" value="P:stress granule assembly"/>
    <property type="evidence" value="ECO:0007669"/>
    <property type="project" value="TreeGrafter"/>
</dbReference>
<evidence type="ECO:0000259" key="1">
    <source>
        <dbReference type="SMART" id="SM01272"/>
    </source>
</evidence>